<evidence type="ECO:0000256" key="1">
    <source>
        <dbReference type="SAM" id="MobiDB-lite"/>
    </source>
</evidence>
<dbReference type="AlphaFoldDB" id="A0A9X0D1U2"/>
<comment type="caution">
    <text evidence="2">The sequence shown here is derived from an EMBL/GenBank/DDBJ whole genome shotgun (WGS) entry which is preliminary data.</text>
</comment>
<evidence type="ECO:0000313" key="3">
    <source>
        <dbReference type="Proteomes" id="UP001163046"/>
    </source>
</evidence>
<organism evidence="2 3">
    <name type="scientific">Desmophyllum pertusum</name>
    <dbReference type="NCBI Taxonomy" id="174260"/>
    <lineage>
        <taxon>Eukaryota</taxon>
        <taxon>Metazoa</taxon>
        <taxon>Cnidaria</taxon>
        <taxon>Anthozoa</taxon>
        <taxon>Hexacorallia</taxon>
        <taxon>Scleractinia</taxon>
        <taxon>Caryophylliina</taxon>
        <taxon>Caryophylliidae</taxon>
        <taxon>Desmophyllum</taxon>
    </lineage>
</organism>
<feature type="region of interest" description="Disordered" evidence="1">
    <location>
        <begin position="1"/>
        <end position="72"/>
    </location>
</feature>
<dbReference type="Proteomes" id="UP001163046">
    <property type="component" value="Unassembled WGS sequence"/>
</dbReference>
<gene>
    <name evidence="2" type="ORF">OS493_026291</name>
</gene>
<accession>A0A9X0D1U2</accession>
<protein>
    <submittedName>
        <fullName evidence="2">Uncharacterized protein</fullName>
    </submittedName>
</protein>
<feature type="compositionally biased region" description="Basic residues" evidence="1">
    <location>
        <begin position="24"/>
        <end position="51"/>
    </location>
</feature>
<reference evidence="2" key="1">
    <citation type="submission" date="2023-01" db="EMBL/GenBank/DDBJ databases">
        <title>Genome assembly of the deep-sea coral Lophelia pertusa.</title>
        <authorList>
            <person name="Herrera S."/>
            <person name="Cordes E."/>
        </authorList>
    </citation>
    <scope>NUCLEOTIDE SEQUENCE</scope>
    <source>
        <strain evidence="2">USNM1676648</strain>
        <tissue evidence="2">Polyp</tissue>
    </source>
</reference>
<dbReference type="EMBL" id="MU825895">
    <property type="protein sequence ID" value="KAJ7383760.1"/>
    <property type="molecule type" value="Genomic_DNA"/>
</dbReference>
<sequence>MDLGQTKNAENLYAKAAADASPPGKKRRTKNERKTKKSNQPPVKRKSRVTWKSKTLNQRKRNDPENNILLDV</sequence>
<evidence type="ECO:0000313" key="2">
    <source>
        <dbReference type="EMBL" id="KAJ7383760.1"/>
    </source>
</evidence>
<name>A0A9X0D1U2_9CNID</name>
<keyword evidence="3" id="KW-1185">Reference proteome</keyword>
<proteinExistence type="predicted"/>